<dbReference type="EMBL" id="JANGAC010000003">
    <property type="protein sequence ID" value="MCQ4922594.1"/>
    <property type="molecule type" value="Genomic_DNA"/>
</dbReference>
<evidence type="ECO:0000259" key="2">
    <source>
        <dbReference type="Pfam" id="PF01593"/>
    </source>
</evidence>
<dbReference type="PANTHER" id="PTHR43734">
    <property type="entry name" value="PHYTOENE DESATURASE"/>
    <property type="match status" value="1"/>
</dbReference>
<dbReference type="InterPro" id="IPR002937">
    <property type="entry name" value="Amino_oxidase"/>
</dbReference>
<dbReference type="Pfam" id="PF01593">
    <property type="entry name" value="Amino_oxidase"/>
    <property type="match status" value="1"/>
</dbReference>
<keyword evidence="4" id="KW-1185">Reference proteome</keyword>
<name>A0ABT1S810_9FIRM</name>
<dbReference type="RefSeq" id="WP_216557845.1">
    <property type="nucleotide sequence ID" value="NZ_JAHLOH010000027.1"/>
</dbReference>
<accession>A0ABT1S810</accession>
<evidence type="ECO:0000313" key="3">
    <source>
        <dbReference type="EMBL" id="MCQ4922594.1"/>
    </source>
</evidence>
<protein>
    <submittedName>
        <fullName evidence="3">NAD(P)/FAD-dependent oxidoreductase</fullName>
    </submittedName>
</protein>
<comment type="caution">
    <text evidence="3">The sequence shown here is derived from an EMBL/GenBank/DDBJ whole genome shotgun (WGS) entry which is preliminary data.</text>
</comment>
<comment type="similarity">
    <text evidence="1">Belongs to the carotenoid/retinoid oxidoreductase family. CrtN subfamily.</text>
</comment>
<evidence type="ECO:0000313" key="4">
    <source>
        <dbReference type="Proteomes" id="UP001524478"/>
    </source>
</evidence>
<dbReference type="PANTHER" id="PTHR43734:SF1">
    <property type="entry name" value="PHYTOENE DESATURASE"/>
    <property type="match status" value="1"/>
</dbReference>
<dbReference type="PROSITE" id="PS51257">
    <property type="entry name" value="PROKAR_LIPOPROTEIN"/>
    <property type="match status" value="1"/>
</dbReference>
<organism evidence="3 4">
    <name type="scientific">Tissierella carlieri</name>
    <dbReference type="NCBI Taxonomy" id="689904"/>
    <lineage>
        <taxon>Bacteria</taxon>
        <taxon>Bacillati</taxon>
        <taxon>Bacillota</taxon>
        <taxon>Tissierellia</taxon>
        <taxon>Tissierellales</taxon>
        <taxon>Tissierellaceae</taxon>
        <taxon>Tissierella</taxon>
    </lineage>
</organism>
<sequence length="494" mass="55125">MKKVIIIGAGIAGLTAGVYACQSGFDVVIYEAHSIPGGASTSWKRKGYLFEGGMHWLTGSSPKTALHKLWREIGALDDNTSIYNRDPFFAFEDKGKMAFLYRDIDKLQSHLIELSPEDEKQIMCLCRDLKKFMKVDMPITDIKNVKVKEKSAIPISKLISMIPAFFRMSFYSNQTVKEYAMRYKNPFLQDLFKNIVGDDNNATSMLFTLSTLAKGDGGYPSGGSLAMASRIAKRFEALGGVIKYNSKVEKIIIKSGSATGIVFNGAKISADAVIITQDTLAAIDTLFDNPLREPWADKMRSEIKPMLNTFICLGIKEDLSNIHESMVFTSDTPVFCAEKEIKEISINNYATYEGYAPNGCTAITSILPGDSYEWWKEQKIKGNYESEKQKLAENFIDVLAKKYPQTAGKVEVWDIATPLTYERYLNSYKGSWMSIMGKGVKMHPYPSKPESISNLYFAGHRLIIPGGLPVALETGRKSVQYLCMDTNMVFQGNA</sequence>
<feature type="domain" description="Amine oxidase" evidence="2">
    <location>
        <begin position="11"/>
        <end position="481"/>
    </location>
</feature>
<reference evidence="3 4" key="1">
    <citation type="submission" date="2022-06" db="EMBL/GenBank/DDBJ databases">
        <title>Isolation of gut microbiota from human fecal samples.</title>
        <authorList>
            <person name="Pamer E.G."/>
            <person name="Barat B."/>
            <person name="Waligurski E."/>
            <person name="Medina S."/>
            <person name="Paddock L."/>
            <person name="Mostad J."/>
        </authorList>
    </citation>
    <scope>NUCLEOTIDE SEQUENCE [LARGE SCALE GENOMIC DNA]</scope>
    <source>
        <strain evidence="3 4">DFI.7.95</strain>
    </source>
</reference>
<dbReference type="Proteomes" id="UP001524478">
    <property type="component" value="Unassembled WGS sequence"/>
</dbReference>
<proteinExistence type="inferred from homology"/>
<gene>
    <name evidence="3" type="ORF">NE686_05835</name>
</gene>
<evidence type="ECO:0000256" key="1">
    <source>
        <dbReference type="ARBA" id="ARBA00038322"/>
    </source>
</evidence>